<dbReference type="SUPFAM" id="SSF52980">
    <property type="entry name" value="Restriction endonuclease-like"/>
    <property type="match status" value="1"/>
</dbReference>
<sequence>MAGFVCEERLTYGPWPAFERMAARLAQHAGFTDVAIVGGSGDLGADVVGAMNGSRWVFQAKFRSNGGTDGAGVHEAALAAGKYDAQTAVLATNTYFYENAYAAQREKNEAGLDMRLWNGAYLLEFFEKLPTASHALRELRNYQVSAVEAVEGARAHGQRKALAIMATGLGKSMVANQVIANELDRNPCQEVLVLAHMSDLVRQLEASSWQQLGKGTSTHLWTDGEQPAYSGGVVFATWQSLFSAMRKDAGSLRERFGLVVVDEAHHAPSVGFTELLEHLSPNFLAGLTATPWRGDERSLQGLFGEPVFTLDIVAGMQMGFLAAVDYRMLTDGINWEEVSRASSQGLTVADLNSHLVVPERDIGMVEVICDKMAGIKNPRALAFCRSIEHAERLQPLFASRGVKTALLHSQLPREQRFKNLSGFRMGHIDLLISIEMLNEGIDIPEVNLVAFMRVTHSRRIFLQQLGRGLRISKGKENVLVLDFVADIRRIAAGLEINRLAKERSAGMEVVRYRDGQIVKFDNDAPLRFFEQYLADIASLDSADEDSRLRFPEKGGG</sequence>
<dbReference type="GO" id="GO:0005524">
    <property type="term" value="F:ATP binding"/>
    <property type="evidence" value="ECO:0007669"/>
    <property type="project" value="InterPro"/>
</dbReference>
<dbReference type="InterPro" id="IPR011856">
    <property type="entry name" value="tRNA_endonuc-like_dom_sf"/>
</dbReference>
<dbReference type="Pfam" id="PF04471">
    <property type="entry name" value="Mrr_cat"/>
    <property type="match status" value="1"/>
</dbReference>
<dbReference type="Gene3D" id="3.40.1350.10">
    <property type="match status" value="1"/>
</dbReference>
<dbReference type="Gene3D" id="3.40.50.300">
    <property type="entry name" value="P-loop containing nucleotide triphosphate hydrolases"/>
    <property type="match status" value="2"/>
</dbReference>
<dbReference type="SMART" id="SM00490">
    <property type="entry name" value="HELICc"/>
    <property type="match status" value="1"/>
</dbReference>
<organism evidence="3">
    <name type="scientific">Chlorobium phaeovibrioides (strain DSM 265 / 1930)</name>
    <name type="common">Prosthecochloris vibrioformis (strain DSM 265)</name>
    <dbReference type="NCBI Taxonomy" id="290318"/>
    <lineage>
        <taxon>Bacteria</taxon>
        <taxon>Pseudomonadati</taxon>
        <taxon>Chlorobiota</taxon>
        <taxon>Chlorobiia</taxon>
        <taxon>Chlorobiales</taxon>
        <taxon>Chlorobiaceae</taxon>
        <taxon>Chlorobium/Pelodictyon group</taxon>
        <taxon>Chlorobium</taxon>
    </lineage>
</organism>
<dbReference type="Pfam" id="PF00271">
    <property type="entry name" value="Helicase_C"/>
    <property type="match status" value="1"/>
</dbReference>
<feature type="domain" description="Helicase C-terminal" evidence="2">
    <location>
        <begin position="367"/>
        <end position="511"/>
    </location>
</feature>
<dbReference type="AlphaFoldDB" id="A4SC93"/>
<dbReference type="InterPro" id="IPR006935">
    <property type="entry name" value="Helicase/UvrB_N"/>
</dbReference>
<dbReference type="PROSITE" id="PS51192">
    <property type="entry name" value="HELICASE_ATP_BIND_1"/>
    <property type="match status" value="1"/>
</dbReference>
<dbReference type="STRING" id="290318.Cvib_0075"/>
<dbReference type="SMART" id="SM00487">
    <property type="entry name" value="DEXDc"/>
    <property type="match status" value="1"/>
</dbReference>
<dbReference type="GO" id="GO:0016787">
    <property type="term" value="F:hydrolase activity"/>
    <property type="evidence" value="ECO:0007669"/>
    <property type="project" value="InterPro"/>
</dbReference>
<evidence type="ECO:0000259" key="2">
    <source>
        <dbReference type="PROSITE" id="PS51194"/>
    </source>
</evidence>
<dbReference type="InterPro" id="IPR014001">
    <property type="entry name" value="Helicase_ATP-bd"/>
</dbReference>
<dbReference type="InterPro" id="IPR011335">
    <property type="entry name" value="Restrct_endonuc-II-like"/>
</dbReference>
<protein>
    <submittedName>
        <fullName evidence="3">Type III restriction enzyme, res subunit</fullName>
    </submittedName>
</protein>
<dbReference type="InterPro" id="IPR027417">
    <property type="entry name" value="P-loop_NTPase"/>
</dbReference>
<dbReference type="GO" id="GO:0005829">
    <property type="term" value="C:cytosol"/>
    <property type="evidence" value="ECO:0007669"/>
    <property type="project" value="TreeGrafter"/>
</dbReference>
<dbReference type="PROSITE" id="PS51194">
    <property type="entry name" value="HELICASE_CTER"/>
    <property type="match status" value="1"/>
</dbReference>
<feature type="domain" description="Helicase ATP-binding" evidence="1">
    <location>
        <begin position="152"/>
        <end position="309"/>
    </location>
</feature>
<dbReference type="GO" id="GO:0009307">
    <property type="term" value="P:DNA restriction-modification system"/>
    <property type="evidence" value="ECO:0007669"/>
    <property type="project" value="InterPro"/>
</dbReference>
<dbReference type="HOGENOM" id="CLU_493189_0_0_10"/>
<dbReference type="eggNOG" id="COG1061">
    <property type="taxonomic scope" value="Bacteria"/>
</dbReference>
<dbReference type="eggNOG" id="COG1787">
    <property type="taxonomic scope" value="Bacteria"/>
</dbReference>
<dbReference type="EMBL" id="CP000607">
    <property type="protein sequence ID" value="ABP36102.1"/>
    <property type="molecule type" value="Genomic_DNA"/>
</dbReference>
<accession>A4SC93</accession>
<dbReference type="REBASE" id="15030">
    <property type="entry name" value="PviORF75P"/>
</dbReference>
<proteinExistence type="predicted"/>
<evidence type="ECO:0000259" key="1">
    <source>
        <dbReference type="PROSITE" id="PS51192"/>
    </source>
</evidence>
<reference evidence="3" key="1">
    <citation type="submission" date="2007-03" db="EMBL/GenBank/DDBJ databases">
        <title>Complete sequence of Prosthecochloris vibrioformis DSM 265.</title>
        <authorList>
            <consortium name="US DOE Joint Genome Institute"/>
            <person name="Copeland A."/>
            <person name="Lucas S."/>
            <person name="Lapidus A."/>
            <person name="Barry K."/>
            <person name="Detter J.C."/>
            <person name="Glavina del Rio T."/>
            <person name="Hammon N."/>
            <person name="Israni S."/>
            <person name="Pitluck S."/>
            <person name="Schmutz J."/>
            <person name="Larimer F."/>
            <person name="Land M."/>
            <person name="Hauser L."/>
            <person name="Mikhailova N."/>
            <person name="Li T."/>
            <person name="Overmann J."/>
            <person name="Schuster S.C."/>
            <person name="Bryant D.A."/>
            <person name="Richardson P."/>
        </authorList>
    </citation>
    <scope>NUCLEOTIDE SEQUENCE [LARGE SCALE GENOMIC DNA]</scope>
    <source>
        <strain evidence="3">DSM 265</strain>
    </source>
</reference>
<dbReference type="SUPFAM" id="SSF52540">
    <property type="entry name" value="P-loop containing nucleoside triphosphate hydrolases"/>
    <property type="match status" value="1"/>
</dbReference>
<dbReference type="Pfam" id="PF04851">
    <property type="entry name" value="ResIII"/>
    <property type="match status" value="1"/>
</dbReference>
<dbReference type="GO" id="GO:0003677">
    <property type="term" value="F:DNA binding"/>
    <property type="evidence" value="ECO:0007669"/>
    <property type="project" value="InterPro"/>
</dbReference>
<dbReference type="KEGG" id="pvi:Cvib_0075"/>
<dbReference type="InterPro" id="IPR050742">
    <property type="entry name" value="Helicase_Restrict-Modif_Enz"/>
</dbReference>
<dbReference type="OrthoDB" id="9759819at2"/>
<dbReference type="CDD" id="cd18799">
    <property type="entry name" value="SF2_C_EcoAI-like"/>
    <property type="match status" value="1"/>
</dbReference>
<dbReference type="PANTHER" id="PTHR47396:SF1">
    <property type="entry name" value="ATP-DEPENDENT HELICASE IRC3-RELATED"/>
    <property type="match status" value="1"/>
</dbReference>
<evidence type="ECO:0000313" key="3">
    <source>
        <dbReference type="EMBL" id="ABP36102.1"/>
    </source>
</evidence>
<dbReference type="GO" id="GO:0004519">
    <property type="term" value="F:endonuclease activity"/>
    <property type="evidence" value="ECO:0007669"/>
    <property type="project" value="InterPro"/>
</dbReference>
<name>A4SC93_CHLPM</name>
<dbReference type="InterPro" id="IPR007560">
    <property type="entry name" value="Restrct_endonuc_IV_Mrr"/>
</dbReference>
<gene>
    <name evidence="3" type="ordered locus">Cvib_0075</name>
</gene>
<dbReference type="PANTHER" id="PTHR47396">
    <property type="entry name" value="TYPE I RESTRICTION ENZYME ECOKI R PROTEIN"/>
    <property type="match status" value="1"/>
</dbReference>
<dbReference type="InterPro" id="IPR001650">
    <property type="entry name" value="Helicase_C-like"/>
</dbReference>
<dbReference type="CDD" id="cd18032">
    <property type="entry name" value="DEXHc_RE_I_III_res"/>
    <property type="match status" value="1"/>
</dbReference>